<dbReference type="InterPro" id="IPR050638">
    <property type="entry name" value="AA-Vitamin_Transporters"/>
</dbReference>
<dbReference type="PANTHER" id="PTHR32322">
    <property type="entry name" value="INNER MEMBRANE TRANSPORTER"/>
    <property type="match status" value="1"/>
</dbReference>
<organism evidence="9 10">
    <name type="scientific">Nostoc sphaeroides CCNUC1</name>
    <dbReference type="NCBI Taxonomy" id="2653204"/>
    <lineage>
        <taxon>Bacteria</taxon>
        <taxon>Bacillati</taxon>
        <taxon>Cyanobacteriota</taxon>
        <taxon>Cyanophyceae</taxon>
        <taxon>Nostocales</taxon>
        <taxon>Nostocaceae</taxon>
        <taxon>Nostoc</taxon>
    </lineage>
</organism>
<protein>
    <submittedName>
        <fullName evidence="9">EamA transporter family</fullName>
    </submittedName>
</protein>
<accession>A0A5P8WJI1</accession>
<dbReference type="PANTHER" id="PTHR32322:SF18">
    <property type="entry name" value="S-ADENOSYLMETHIONINE_S-ADENOSYLHOMOCYSTEINE TRANSPORTER"/>
    <property type="match status" value="1"/>
</dbReference>
<sequence>MNHFSKKSQNSSSKDHSVLKKQGIKFPKVLALMVLSAACFGLATVITKAALAYLTPLTLLVTQTASSVTFLWILIFWQGIKVPMQWGTLRASLAGLLEPGLSYIFGTLGISLTDASNATLIFTTEPIMTLVLAWLILRERITLRLVALGLLAFVGVVLITSSDIVSVSKGSLVGNLFVLFGVFCASLYAITTRRFVTSLEPLLLTALQQSVALLWFIFILKVTQFLKIQPIDIANIPWNGWLLAVVSGIMAYSLAFWLYLSALRHQPTSATSLYLTLIPLFGITSAYVFLGERLLPIQGLGGGLVIAAVAGISQLPQQTENNS</sequence>
<gene>
    <name evidence="9" type="ORF">GXM_10486</name>
</gene>
<feature type="transmembrane region" description="Helical" evidence="7">
    <location>
        <begin position="89"/>
        <end position="112"/>
    </location>
</feature>
<dbReference type="SUPFAM" id="SSF103481">
    <property type="entry name" value="Multidrug resistance efflux transporter EmrE"/>
    <property type="match status" value="2"/>
</dbReference>
<feature type="transmembrane region" description="Helical" evidence="7">
    <location>
        <begin position="57"/>
        <end position="77"/>
    </location>
</feature>
<dbReference type="InterPro" id="IPR000620">
    <property type="entry name" value="EamA_dom"/>
</dbReference>
<feature type="transmembrane region" description="Helical" evidence="7">
    <location>
        <begin position="296"/>
        <end position="315"/>
    </location>
</feature>
<feature type="transmembrane region" description="Helical" evidence="7">
    <location>
        <begin position="240"/>
        <end position="260"/>
    </location>
</feature>
<keyword evidence="3" id="KW-1003">Cell membrane</keyword>
<reference evidence="9 10" key="1">
    <citation type="submission" date="2019-10" db="EMBL/GenBank/DDBJ databases">
        <title>Genomic and transcriptomic insights into the perfect genentic adaptation of a filamentous nitrogen-fixing cyanobacterium to rice fields.</title>
        <authorList>
            <person name="Chen Z."/>
        </authorList>
    </citation>
    <scope>NUCLEOTIDE SEQUENCE [LARGE SCALE GENOMIC DNA]</scope>
    <source>
        <strain evidence="9">CCNUC1</strain>
    </source>
</reference>
<dbReference type="EMBL" id="CP045229">
    <property type="protein sequence ID" value="QFS52731.1"/>
    <property type="molecule type" value="Genomic_DNA"/>
</dbReference>
<feature type="domain" description="EamA" evidence="8">
    <location>
        <begin position="173"/>
        <end position="313"/>
    </location>
</feature>
<feature type="transmembrane region" description="Helical" evidence="7">
    <location>
        <begin position="272"/>
        <end position="290"/>
    </location>
</feature>
<name>A0A5P8WJI1_9NOSO</name>
<dbReference type="Gene3D" id="1.10.3730.20">
    <property type="match status" value="1"/>
</dbReference>
<dbReference type="AlphaFoldDB" id="A0A5P8WJI1"/>
<keyword evidence="6 7" id="KW-0472">Membrane</keyword>
<dbReference type="GO" id="GO:0005886">
    <property type="term" value="C:plasma membrane"/>
    <property type="evidence" value="ECO:0007669"/>
    <property type="project" value="UniProtKB-SubCell"/>
</dbReference>
<feature type="domain" description="EamA" evidence="8">
    <location>
        <begin position="30"/>
        <end position="160"/>
    </location>
</feature>
<keyword evidence="4 7" id="KW-0812">Transmembrane</keyword>
<feature type="transmembrane region" description="Helical" evidence="7">
    <location>
        <begin position="143"/>
        <end position="160"/>
    </location>
</feature>
<comment type="similarity">
    <text evidence="2">Belongs to the EamA transporter family.</text>
</comment>
<evidence type="ECO:0000313" key="9">
    <source>
        <dbReference type="EMBL" id="QFS52731.1"/>
    </source>
</evidence>
<keyword evidence="10" id="KW-1185">Reference proteome</keyword>
<dbReference type="Proteomes" id="UP000326678">
    <property type="component" value="Chromosome pGXM02"/>
</dbReference>
<evidence type="ECO:0000256" key="4">
    <source>
        <dbReference type="ARBA" id="ARBA00022692"/>
    </source>
</evidence>
<evidence type="ECO:0000256" key="6">
    <source>
        <dbReference type="ARBA" id="ARBA00023136"/>
    </source>
</evidence>
<evidence type="ECO:0000313" key="10">
    <source>
        <dbReference type="Proteomes" id="UP000326678"/>
    </source>
</evidence>
<evidence type="ECO:0000256" key="2">
    <source>
        <dbReference type="ARBA" id="ARBA00007362"/>
    </source>
</evidence>
<dbReference type="RefSeq" id="WP_152592860.1">
    <property type="nucleotide sequence ID" value="NZ_CP045229.1"/>
</dbReference>
<comment type="subcellular location">
    <subcellularLocation>
        <location evidence="1">Cell membrane</location>
        <topology evidence="1">Multi-pass membrane protein</topology>
    </subcellularLocation>
</comment>
<evidence type="ECO:0000259" key="8">
    <source>
        <dbReference type="Pfam" id="PF00892"/>
    </source>
</evidence>
<keyword evidence="5 7" id="KW-1133">Transmembrane helix</keyword>
<feature type="transmembrane region" description="Helical" evidence="7">
    <location>
        <begin position="29"/>
        <end position="51"/>
    </location>
</feature>
<dbReference type="Pfam" id="PF00892">
    <property type="entry name" value="EamA"/>
    <property type="match status" value="2"/>
</dbReference>
<feature type="transmembrane region" description="Helical" evidence="7">
    <location>
        <begin position="172"/>
        <end position="190"/>
    </location>
</feature>
<feature type="transmembrane region" description="Helical" evidence="7">
    <location>
        <begin position="118"/>
        <end position="136"/>
    </location>
</feature>
<evidence type="ECO:0000256" key="3">
    <source>
        <dbReference type="ARBA" id="ARBA00022475"/>
    </source>
</evidence>
<feature type="transmembrane region" description="Helical" evidence="7">
    <location>
        <begin position="202"/>
        <end position="220"/>
    </location>
</feature>
<evidence type="ECO:0000256" key="1">
    <source>
        <dbReference type="ARBA" id="ARBA00004651"/>
    </source>
</evidence>
<evidence type="ECO:0000256" key="5">
    <source>
        <dbReference type="ARBA" id="ARBA00022989"/>
    </source>
</evidence>
<evidence type="ECO:0000256" key="7">
    <source>
        <dbReference type="SAM" id="Phobius"/>
    </source>
</evidence>
<dbReference type="KEGG" id="nsh:GXM_10486"/>
<proteinExistence type="inferred from homology"/>
<dbReference type="InterPro" id="IPR037185">
    <property type="entry name" value="EmrE-like"/>
</dbReference>